<evidence type="ECO:0000256" key="3">
    <source>
        <dbReference type="ARBA" id="ARBA00022801"/>
    </source>
</evidence>
<dbReference type="PANTHER" id="PTHR42776">
    <property type="entry name" value="SERINE PEPTIDASE S9 FAMILY MEMBER"/>
    <property type="match status" value="1"/>
</dbReference>
<keyword evidence="4" id="KW-0720">Serine protease</keyword>
<dbReference type="PANTHER" id="PTHR42776:SF27">
    <property type="entry name" value="DIPEPTIDYL PEPTIDASE FAMILY MEMBER 6"/>
    <property type="match status" value="1"/>
</dbReference>
<dbReference type="Gene3D" id="2.120.10.30">
    <property type="entry name" value="TolB, C-terminal domain"/>
    <property type="match status" value="2"/>
</dbReference>
<dbReference type="GO" id="GO:0004252">
    <property type="term" value="F:serine-type endopeptidase activity"/>
    <property type="evidence" value="ECO:0007669"/>
    <property type="project" value="TreeGrafter"/>
</dbReference>
<organism evidence="6 7">
    <name type="scientific">Bellilinea caldifistulae</name>
    <dbReference type="NCBI Taxonomy" id="360411"/>
    <lineage>
        <taxon>Bacteria</taxon>
        <taxon>Bacillati</taxon>
        <taxon>Chloroflexota</taxon>
        <taxon>Anaerolineae</taxon>
        <taxon>Anaerolineales</taxon>
        <taxon>Anaerolineaceae</taxon>
        <taxon>Bellilinea</taxon>
    </lineage>
</organism>
<evidence type="ECO:0000256" key="2">
    <source>
        <dbReference type="ARBA" id="ARBA00022670"/>
    </source>
</evidence>
<name>A0A0P6XUN0_9CHLR</name>
<dbReference type="GO" id="GO:0006508">
    <property type="term" value="P:proteolysis"/>
    <property type="evidence" value="ECO:0007669"/>
    <property type="project" value="UniProtKB-KW"/>
</dbReference>
<dbReference type="STRING" id="360411.AC812_15235"/>
<dbReference type="FunFam" id="3.40.50.1820:FF:000028">
    <property type="entry name" value="S9 family peptidase"/>
    <property type="match status" value="1"/>
</dbReference>
<dbReference type="Pfam" id="PF00326">
    <property type="entry name" value="Peptidase_S9"/>
    <property type="match status" value="1"/>
</dbReference>
<dbReference type="InterPro" id="IPR029058">
    <property type="entry name" value="AB_hydrolase_fold"/>
</dbReference>
<comment type="caution">
    <text evidence="6">The sequence shown here is derived from an EMBL/GenBank/DDBJ whole genome shotgun (WGS) entry which is preliminary data.</text>
</comment>
<keyword evidence="2" id="KW-0645">Protease</keyword>
<dbReference type="Proteomes" id="UP000050514">
    <property type="component" value="Unassembled WGS sequence"/>
</dbReference>
<dbReference type="RefSeq" id="WP_061917141.1">
    <property type="nucleotide sequence ID" value="NZ_DF967971.1"/>
</dbReference>
<proteinExistence type="inferred from homology"/>
<dbReference type="EMBL" id="LGHJ01000021">
    <property type="protein sequence ID" value="KPL73136.1"/>
    <property type="molecule type" value="Genomic_DNA"/>
</dbReference>
<dbReference type="InterPro" id="IPR001375">
    <property type="entry name" value="Peptidase_S9_cat"/>
</dbReference>
<keyword evidence="3" id="KW-0378">Hydrolase</keyword>
<keyword evidence="7" id="KW-1185">Reference proteome</keyword>
<feature type="domain" description="Peptidase S9 prolyl oligopeptidase catalytic" evidence="5">
    <location>
        <begin position="457"/>
        <end position="665"/>
    </location>
</feature>
<dbReference type="PATRIC" id="fig|360411.5.peg.1827"/>
<dbReference type="OrthoDB" id="108903at2"/>
<dbReference type="InterPro" id="IPR011659">
    <property type="entry name" value="WD40"/>
</dbReference>
<dbReference type="Gene3D" id="3.40.50.1820">
    <property type="entry name" value="alpha/beta hydrolase"/>
    <property type="match status" value="1"/>
</dbReference>
<evidence type="ECO:0000256" key="4">
    <source>
        <dbReference type="ARBA" id="ARBA00022825"/>
    </source>
</evidence>
<dbReference type="InterPro" id="IPR011042">
    <property type="entry name" value="6-blade_b-propeller_TolB-like"/>
</dbReference>
<gene>
    <name evidence="6" type="ORF">AC812_15235</name>
</gene>
<reference evidence="6 7" key="1">
    <citation type="submission" date="2015-07" db="EMBL/GenBank/DDBJ databases">
        <title>Draft genome of Bellilinea caldifistulae DSM 17877.</title>
        <authorList>
            <person name="Hemp J."/>
            <person name="Ward L.M."/>
            <person name="Pace L.A."/>
            <person name="Fischer W.W."/>
        </authorList>
    </citation>
    <scope>NUCLEOTIDE SEQUENCE [LARGE SCALE GENOMIC DNA]</scope>
    <source>
        <strain evidence="6 7">GOMI-1</strain>
    </source>
</reference>
<evidence type="ECO:0000256" key="1">
    <source>
        <dbReference type="ARBA" id="ARBA00010040"/>
    </source>
</evidence>
<dbReference type="Pfam" id="PF07676">
    <property type="entry name" value="PD40"/>
    <property type="match status" value="3"/>
</dbReference>
<evidence type="ECO:0000313" key="6">
    <source>
        <dbReference type="EMBL" id="KPL73136.1"/>
    </source>
</evidence>
<protein>
    <recommendedName>
        <fullName evidence="5">Peptidase S9 prolyl oligopeptidase catalytic domain-containing protein</fullName>
    </recommendedName>
</protein>
<sequence>MAKRLITAEDLYRFQVPSGAAISPDGKHVILTLQRVEKKTEKKFSNLWVVPVEGGQPHQFTFGEQSDNHPVWSPDGSQIAFLSNRQNKDKPPALFLIPFNGGEARPLAQIDGEIGEIIWSPDGKKILCTVRKLDQEVLERQKNPDLKNISTPARHYNRLFYKLDGYGYLPHERWHLWVIDAASGKPTQISDHPVWDENFPDWSPDGKWIAFISNHSDDPDSNPDLDDIFIMPAHGGEARRLETPPGNKSSLRVSPDSKWLAYYGQEGIGEGFKNIGLWVIPTDGSQPPKNLTEAFDLNVSAWTINDIGGAVTNPPLWSADSQALYFPVTIHGSSILMKIQVDGSGLETIVGEGGVFHTQTINRAATRIAGLYGSFSDPGQVMIVDLTSHQQRILTRFNREILDKVDLGEIEEVWFKGPDNNDLQGWILKPPQFDPNKKYPSIMEIHGGPLTQYGKLFMHEFYYLAAQGFVVYFCNPRGGRGYGEQHAAAIHGNWGDRDYADLMAWADYMAQKPYIDTGRMGVTGGSYGGYMTVWIIGHTERFRAAVTQRCVSNFISMWGSSDFNWVFQRELNDKPPFEALEYYWQRSPIAHIGNAKTPTLVIHNEMDLRCPIEQGEQVYVALKRLGVDTEMVRFPEEFHGLSRGGRTDRRIIRLNHIARWFKKYLLDDSQPH</sequence>
<evidence type="ECO:0000313" key="7">
    <source>
        <dbReference type="Proteomes" id="UP000050514"/>
    </source>
</evidence>
<evidence type="ECO:0000259" key="5">
    <source>
        <dbReference type="Pfam" id="PF00326"/>
    </source>
</evidence>
<comment type="similarity">
    <text evidence="1">Belongs to the peptidase S9C family.</text>
</comment>
<dbReference type="SUPFAM" id="SSF53474">
    <property type="entry name" value="alpha/beta-Hydrolases"/>
    <property type="match status" value="1"/>
</dbReference>
<accession>A0A0P6XUN0</accession>
<dbReference type="AlphaFoldDB" id="A0A0P6XUN0"/>
<dbReference type="SUPFAM" id="SSF82171">
    <property type="entry name" value="DPP6 N-terminal domain-like"/>
    <property type="match status" value="1"/>
</dbReference>